<dbReference type="KEGG" id="mai:MICA_2201"/>
<dbReference type="InterPro" id="IPR020904">
    <property type="entry name" value="Sc_DH/Rdtase_CS"/>
</dbReference>
<gene>
    <name evidence="4" type="ordered locus">MICA_2201</name>
</gene>
<dbReference type="GO" id="GO:0016491">
    <property type="term" value="F:oxidoreductase activity"/>
    <property type="evidence" value="ECO:0007669"/>
    <property type="project" value="UniProtKB-KW"/>
</dbReference>
<accession>G2KRZ8</accession>
<dbReference type="PRINTS" id="PR00081">
    <property type="entry name" value="GDHRDH"/>
</dbReference>
<dbReference type="Pfam" id="PF00106">
    <property type="entry name" value="adh_short"/>
    <property type="match status" value="1"/>
</dbReference>
<dbReference type="InterPro" id="IPR002347">
    <property type="entry name" value="SDR_fam"/>
</dbReference>
<dbReference type="RefSeq" id="WP_014103729.1">
    <property type="nucleotide sequence ID" value="NC_016026.1"/>
</dbReference>
<dbReference type="Proteomes" id="UP000009286">
    <property type="component" value="Chromosome"/>
</dbReference>
<dbReference type="InterPro" id="IPR036291">
    <property type="entry name" value="NAD(P)-bd_dom_sf"/>
</dbReference>
<evidence type="ECO:0000256" key="2">
    <source>
        <dbReference type="ARBA" id="ARBA00023002"/>
    </source>
</evidence>
<protein>
    <submittedName>
        <fullName evidence="4">Short chain dehydrogenase family protein</fullName>
    </submittedName>
</protein>
<sequence length="247" mass="26961">MKNYTGKTVWIIGASSGIGHALAQELHNRGATLILSARDDAALSRLNGILDGRHKVIAFDVTDQDKFSEAFKAVGTIDSVIYLAATYTPGKIADIKAADVEKTMSINLEGALTLLRHVIPHYRAQGFGQIALCGSVAGYRGLPGGQPYSATKAAIISIAESLRAEVADDNIDVRLISPGFVRTPMTDKNDFAMPMIIDPPAAARAIADGLVGRRFEIHFPKKFTFLMKLLRILPYPFYFRLMRGIKR</sequence>
<organism evidence="4 5">
    <name type="scientific">Micavibrio aeruginosavorus (strain ARL-13)</name>
    <dbReference type="NCBI Taxonomy" id="856793"/>
    <lineage>
        <taxon>Bacteria</taxon>
        <taxon>Pseudomonadati</taxon>
        <taxon>Bdellovibrionota</taxon>
        <taxon>Bdellovibrionia</taxon>
        <taxon>Bdellovibrionales</taxon>
        <taxon>Pseudobdellovibrionaceae</taxon>
        <taxon>Micavibrio</taxon>
    </lineage>
</organism>
<keyword evidence="2" id="KW-0560">Oxidoreductase</keyword>
<dbReference type="eggNOG" id="COG0300">
    <property type="taxonomic scope" value="Bacteria"/>
</dbReference>
<dbReference type="OrthoDB" id="335726at2"/>
<dbReference type="AlphaFoldDB" id="G2KRZ8"/>
<dbReference type="GO" id="GO:0016020">
    <property type="term" value="C:membrane"/>
    <property type="evidence" value="ECO:0007669"/>
    <property type="project" value="TreeGrafter"/>
</dbReference>
<feature type="domain" description="Ketoreductase" evidence="3">
    <location>
        <begin position="7"/>
        <end position="174"/>
    </location>
</feature>
<proteinExistence type="inferred from homology"/>
<comment type="similarity">
    <text evidence="1">Belongs to the short-chain dehydrogenases/reductases (SDR) family.</text>
</comment>
<reference evidence="4 5" key="1">
    <citation type="journal article" date="2011" name="BMC Genomics">
        <title>Genomic insights into an obligate epibiotic bacterial predator: Micavibrio aeruginosavorus ARL-13.</title>
        <authorList>
            <person name="Wang Z."/>
            <person name="Kadouri D."/>
            <person name="Wu M."/>
        </authorList>
    </citation>
    <scope>NUCLEOTIDE SEQUENCE [LARGE SCALE GENOMIC DNA]</scope>
    <source>
        <strain evidence="4 5">ARL-13</strain>
    </source>
</reference>
<keyword evidence="5" id="KW-1185">Reference proteome</keyword>
<dbReference type="PANTHER" id="PTHR44196:SF1">
    <property type="entry name" value="DEHYDROGENASE_REDUCTASE SDR FAMILY MEMBER 7B"/>
    <property type="match status" value="1"/>
</dbReference>
<dbReference type="HOGENOM" id="CLU_010194_2_1_5"/>
<evidence type="ECO:0000256" key="1">
    <source>
        <dbReference type="ARBA" id="ARBA00006484"/>
    </source>
</evidence>
<dbReference type="SUPFAM" id="SSF51735">
    <property type="entry name" value="NAD(P)-binding Rossmann-fold domains"/>
    <property type="match status" value="1"/>
</dbReference>
<dbReference type="PROSITE" id="PS00061">
    <property type="entry name" value="ADH_SHORT"/>
    <property type="match status" value="1"/>
</dbReference>
<name>G2KRZ8_MICAA</name>
<dbReference type="Gene3D" id="3.40.50.720">
    <property type="entry name" value="NAD(P)-binding Rossmann-like Domain"/>
    <property type="match status" value="1"/>
</dbReference>
<dbReference type="EMBL" id="CP002382">
    <property type="protein sequence ID" value="AEP10506.1"/>
    <property type="molecule type" value="Genomic_DNA"/>
</dbReference>
<evidence type="ECO:0000313" key="5">
    <source>
        <dbReference type="Proteomes" id="UP000009286"/>
    </source>
</evidence>
<dbReference type="InterPro" id="IPR057326">
    <property type="entry name" value="KR_dom"/>
</dbReference>
<dbReference type="SMART" id="SM00822">
    <property type="entry name" value="PKS_KR"/>
    <property type="match status" value="1"/>
</dbReference>
<evidence type="ECO:0000313" key="4">
    <source>
        <dbReference type="EMBL" id="AEP10506.1"/>
    </source>
</evidence>
<dbReference type="STRING" id="856793.MICA_2201"/>
<dbReference type="PANTHER" id="PTHR44196">
    <property type="entry name" value="DEHYDROGENASE/REDUCTASE SDR FAMILY MEMBER 7B"/>
    <property type="match status" value="1"/>
</dbReference>
<evidence type="ECO:0000259" key="3">
    <source>
        <dbReference type="SMART" id="SM00822"/>
    </source>
</evidence>